<reference evidence="6" key="1">
    <citation type="submission" date="2018-11" db="EMBL/GenBank/DDBJ databases">
        <authorList>
            <person name="Alioto T."/>
            <person name="Alioto T."/>
        </authorList>
    </citation>
    <scope>NUCLEOTIDE SEQUENCE</scope>
</reference>
<dbReference type="Pfam" id="PF22586">
    <property type="entry name" value="ANCHR-like_BBOX"/>
    <property type="match status" value="1"/>
</dbReference>
<dbReference type="InterPro" id="IPR011042">
    <property type="entry name" value="6-blade_b-propeller_TolB-like"/>
</dbReference>
<dbReference type="CDD" id="cd19757">
    <property type="entry name" value="Bbox1"/>
    <property type="match status" value="1"/>
</dbReference>
<dbReference type="Gene3D" id="2.120.10.30">
    <property type="entry name" value="TolB, C-terminal domain"/>
    <property type="match status" value="1"/>
</dbReference>
<evidence type="ECO:0000256" key="1">
    <source>
        <dbReference type="ARBA" id="ARBA00022737"/>
    </source>
</evidence>
<dbReference type="PROSITE" id="PS51125">
    <property type="entry name" value="NHL"/>
    <property type="match status" value="1"/>
</dbReference>
<dbReference type="CDD" id="cd19776">
    <property type="entry name" value="Bbox2_TRIM25_C-IV"/>
    <property type="match status" value="1"/>
</dbReference>
<keyword evidence="2" id="KW-0479">Metal-binding</keyword>
<dbReference type="EMBL" id="UYJE01003311">
    <property type="protein sequence ID" value="VDI18245.1"/>
    <property type="molecule type" value="Genomic_DNA"/>
</dbReference>
<dbReference type="AlphaFoldDB" id="A0A8B6DFA9"/>
<dbReference type="Gene3D" id="3.30.160.60">
    <property type="entry name" value="Classic Zinc Finger"/>
    <property type="match status" value="1"/>
</dbReference>
<comment type="caution">
    <text evidence="6">The sequence shown here is derived from an EMBL/GenBank/DDBJ whole genome shotgun (WGS) entry which is preliminary data.</text>
</comment>
<dbReference type="InterPro" id="IPR047153">
    <property type="entry name" value="TRIM45/56/19-like"/>
</dbReference>
<evidence type="ECO:0000256" key="2">
    <source>
        <dbReference type="PROSITE-ProRule" id="PRU00024"/>
    </source>
</evidence>
<evidence type="ECO:0000256" key="4">
    <source>
        <dbReference type="SAM" id="Coils"/>
    </source>
</evidence>
<feature type="repeat" description="NHL" evidence="3">
    <location>
        <begin position="486"/>
        <end position="514"/>
    </location>
</feature>
<sequence length="573" mass="64272">MASSDMRFCTLCYDDGTSEEAVTWCTECEVFLCVDCEKHHKKSRTSKDHKTISTKDWVKLPKFIQEINSQCSDHKKTFELYCPVHACPCCVLCVIDKHKKCQEMKPLSDILKQIKASASVQLFDKDLKDLKENFEEMIKCLNSRINSNDDQKLKAAEKIRSFKKSIDEFLIKIEEEILSDLETKHSKLNSEMNTLIQKLEQRANQISQVQGEFTEMKRLATELQMYVGLKEIENTTAQATKYIEDLKNDKIFDEKTLEVTISSSLQSIFQDVKSYGVVNISSGQSTLQIKTGRKDQAQYLAPSVPGVKDIKPSLLRILTIPEDMKSACFVACRILPCGNYLILDSSSSHLLPFSNDGMFMKKVVTFFGTSYDACFVRNDTVAVTLGLTNKTVLVDIEKNEIIESIKLSHFCSGVASDGQLLVISSSSKKTIVNLNDLSHTIIEGIEAGYVALFKGNIYGTNLVNQVCCFKSTGESLWTFQHDDIIHPRGITLDKNGLVYIASSGNNRIVVVSPDGKTCKTILSEADGIKNPLAIDINRETGMLIVSSERDEGENSYDSAIVYKILNVFLKENK</sequence>
<keyword evidence="7" id="KW-1185">Reference proteome</keyword>
<evidence type="ECO:0000259" key="5">
    <source>
        <dbReference type="PROSITE" id="PS50119"/>
    </source>
</evidence>
<protein>
    <recommendedName>
        <fullName evidence="5">B box-type domain-containing protein</fullName>
    </recommendedName>
</protein>
<dbReference type="OrthoDB" id="6265224at2759"/>
<name>A0A8B6DFA9_MYTGA</name>
<dbReference type="PANTHER" id="PTHR25462:SF296">
    <property type="entry name" value="MEIOTIC P26, ISOFORM F"/>
    <property type="match status" value="1"/>
</dbReference>
<evidence type="ECO:0000256" key="3">
    <source>
        <dbReference type="PROSITE-ProRule" id="PRU00504"/>
    </source>
</evidence>
<dbReference type="Proteomes" id="UP000596742">
    <property type="component" value="Unassembled WGS sequence"/>
</dbReference>
<dbReference type="PROSITE" id="PS50119">
    <property type="entry name" value="ZF_BBOX"/>
    <property type="match status" value="1"/>
</dbReference>
<dbReference type="GO" id="GO:0008270">
    <property type="term" value="F:zinc ion binding"/>
    <property type="evidence" value="ECO:0007669"/>
    <property type="project" value="UniProtKB-KW"/>
</dbReference>
<dbReference type="InterPro" id="IPR000315">
    <property type="entry name" value="Znf_B-box"/>
</dbReference>
<accession>A0A8B6DFA9</accession>
<dbReference type="PANTHER" id="PTHR25462">
    <property type="entry name" value="BONUS, ISOFORM C-RELATED"/>
    <property type="match status" value="1"/>
</dbReference>
<keyword evidence="2" id="KW-0863">Zinc-finger</keyword>
<evidence type="ECO:0000313" key="7">
    <source>
        <dbReference type="Proteomes" id="UP000596742"/>
    </source>
</evidence>
<feature type="coiled-coil region" evidence="4">
    <location>
        <begin position="171"/>
        <end position="249"/>
    </location>
</feature>
<keyword evidence="4" id="KW-0175">Coiled coil</keyword>
<organism evidence="6 7">
    <name type="scientific">Mytilus galloprovincialis</name>
    <name type="common">Mediterranean mussel</name>
    <dbReference type="NCBI Taxonomy" id="29158"/>
    <lineage>
        <taxon>Eukaryota</taxon>
        <taxon>Metazoa</taxon>
        <taxon>Spiralia</taxon>
        <taxon>Lophotrochozoa</taxon>
        <taxon>Mollusca</taxon>
        <taxon>Bivalvia</taxon>
        <taxon>Autobranchia</taxon>
        <taxon>Pteriomorphia</taxon>
        <taxon>Mytilida</taxon>
        <taxon>Mytiloidea</taxon>
        <taxon>Mytilidae</taxon>
        <taxon>Mytilinae</taxon>
        <taxon>Mytilus</taxon>
    </lineage>
</organism>
<keyword evidence="1" id="KW-0677">Repeat</keyword>
<gene>
    <name evidence="6" type="ORF">MGAL_10B049625</name>
</gene>
<proteinExistence type="predicted"/>
<dbReference type="InterPro" id="IPR001258">
    <property type="entry name" value="NHL_repeat"/>
</dbReference>
<feature type="domain" description="B box-type" evidence="5">
    <location>
        <begin position="4"/>
        <end position="54"/>
    </location>
</feature>
<keyword evidence="2" id="KW-0862">Zinc</keyword>
<dbReference type="SMART" id="SM00336">
    <property type="entry name" value="BBOX"/>
    <property type="match status" value="1"/>
</dbReference>
<dbReference type="SUPFAM" id="SSF101898">
    <property type="entry name" value="NHL repeat"/>
    <property type="match status" value="1"/>
</dbReference>
<evidence type="ECO:0000313" key="6">
    <source>
        <dbReference type="EMBL" id="VDI18245.1"/>
    </source>
</evidence>